<reference evidence="2" key="1">
    <citation type="submission" date="2022-11" db="UniProtKB">
        <authorList>
            <consortium name="WormBaseParasite"/>
        </authorList>
    </citation>
    <scope>IDENTIFICATION</scope>
</reference>
<name>A0AC34Q239_9BILA</name>
<proteinExistence type="predicted"/>
<dbReference type="WBParaSite" id="JU765_v2.g12075.t1">
    <property type="protein sequence ID" value="JU765_v2.g12075.t1"/>
    <property type="gene ID" value="JU765_v2.g12075"/>
</dbReference>
<sequence>MTRFNFLSLPLKIQEKIVAEIVHNSVPSDRIHFAQTSKYSNLLVKRAKPKKIITRLEIKSCSVHNIAIKINGKIIEFKTISKLYNILKNCQIRTLQLGSDKFFSEINQWWNSKFKKVFYEAAKFVTEMDICMKSIKSEEFMNFYKKLKHLRYLGIYNYILNIFYLPKFPQNIFLFPTSPNEKLDNFLQILAEKTRKCPLKSIYLKKQFNVKEVKQFLKNATFFDGAKIYIETDSTNHAAFLKMMKSLGKHEEDEVSPHPYGLSKSNKKLFAIFLQENVRVVLRSKKHHGVFLIPDLKKNICFCEKNKK</sequence>
<evidence type="ECO:0000313" key="1">
    <source>
        <dbReference type="Proteomes" id="UP000887576"/>
    </source>
</evidence>
<accession>A0AC34Q239</accession>
<organism evidence="1 2">
    <name type="scientific">Panagrolaimus sp. JU765</name>
    <dbReference type="NCBI Taxonomy" id="591449"/>
    <lineage>
        <taxon>Eukaryota</taxon>
        <taxon>Metazoa</taxon>
        <taxon>Ecdysozoa</taxon>
        <taxon>Nematoda</taxon>
        <taxon>Chromadorea</taxon>
        <taxon>Rhabditida</taxon>
        <taxon>Tylenchina</taxon>
        <taxon>Panagrolaimomorpha</taxon>
        <taxon>Panagrolaimoidea</taxon>
        <taxon>Panagrolaimidae</taxon>
        <taxon>Panagrolaimus</taxon>
    </lineage>
</organism>
<protein>
    <submittedName>
        <fullName evidence="2">F-box domain-containing protein</fullName>
    </submittedName>
</protein>
<dbReference type="Proteomes" id="UP000887576">
    <property type="component" value="Unplaced"/>
</dbReference>
<evidence type="ECO:0000313" key="2">
    <source>
        <dbReference type="WBParaSite" id="JU765_v2.g12075.t1"/>
    </source>
</evidence>